<dbReference type="SUPFAM" id="SSF46689">
    <property type="entry name" value="Homeodomain-like"/>
    <property type="match status" value="1"/>
</dbReference>
<dbReference type="SUPFAM" id="SSF51182">
    <property type="entry name" value="RmlC-like cupins"/>
    <property type="match status" value="1"/>
</dbReference>
<dbReference type="SMART" id="SM00342">
    <property type="entry name" value="HTH_ARAC"/>
    <property type="match status" value="1"/>
</dbReference>
<feature type="domain" description="HTH araC/xylS-type" evidence="7">
    <location>
        <begin position="180"/>
        <end position="281"/>
    </location>
</feature>
<dbReference type="InterPro" id="IPR014710">
    <property type="entry name" value="RmlC-like_jellyroll"/>
</dbReference>
<keyword evidence="4" id="KW-0804">Transcription</keyword>
<dbReference type="EMBL" id="BMFY01000019">
    <property type="protein sequence ID" value="GGA26811.1"/>
    <property type="molecule type" value="Genomic_DNA"/>
</dbReference>
<evidence type="ECO:0000256" key="2">
    <source>
        <dbReference type="ARBA" id="ARBA00023015"/>
    </source>
</evidence>
<dbReference type="Gene3D" id="2.60.120.10">
    <property type="entry name" value="Jelly Rolls"/>
    <property type="match status" value="1"/>
</dbReference>
<dbReference type="GO" id="GO:0043565">
    <property type="term" value="F:sequence-specific DNA binding"/>
    <property type="evidence" value="ECO:0007669"/>
    <property type="project" value="InterPro"/>
</dbReference>
<evidence type="ECO:0000256" key="6">
    <source>
        <dbReference type="ARBA" id="ARBA00079449"/>
    </source>
</evidence>
<sequence>MRLEWHAGTEATGVAMNIGQKPARRAVDHRALPVFEAGAVEVPYVISGMDEIVSQDTFWEPHAHPTHELLWNLRGASTATIGARTWTITPAVGLWIPAGTVHTGQAAAGTWYRAAQFGVHAAPSLSDVPVAVEVTTLLRCLLERLDDESLPADSRELTERLVLDVLAPSPHELLVQRPEHRLLAPIADALLADPADRRTLSDWARQCGVSPRTITRAFAAETGLNFSRWQSAVRTQRAVMLLTRGGTVEETAARLGYSSASAFGVAFRRVTGQTPGSFTVRQGQATADR</sequence>
<dbReference type="Pfam" id="PF12833">
    <property type="entry name" value="HTH_18"/>
    <property type="match status" value="1"/>
</dbReference>
<reference evidence="8" key="1">
    <citation type="journal article" date="2014" name="Int. J. Syst. Evol. Microbiol.">
        <title>Complete genome sequence of Corynebacterium casei LMG S-19264T (=DSM 44701T), isolated from a smear-ripened cheese.</title>
        <authorList>
            <consortium name="US DOE Joint Genome Institute (JGI-PGF)"/>
            <person name="Walter F."/>
            <person name="Albersmeier A."/>
            <person name="Kalinowski J."/>
            <person name="Ruckert C."/>
        </authorList>
    </citation>
    <scope>NUCLEOTIDE SEQUENCE</scope>
    <source>
        <strain evidence="8">CGMCC 1.12785</strain>
    </source>
</reference>
<keyword evidence="2" id="KW-0805">Transcription regulation</keyword>
<evidence type="ECO:0000259" key="7">
    <source>
        <dbReference type="PROSITE" id="PS01124"/>
    </source>
</evidence>
<proteinExistence type="predicted"/>
<accession>A0A8J2U102</accession>
<keyword evidence="3" id="KW-0238">DNA-binding</keyword>
<dbReference type="AlphaFoldDB" id="A0A8J2U102"/>
<dbReference type="FunFam" id="1.10.10.60:FF:000132">
    <property type="entry name" value="AraC family transcriptional regulator"/>
    <property type="match status" value="1"/>
</dbReference>
<name>A0A8J2U102_9MICO</name>
<dbReference type="PROSITE" id="PS01124">
    <property type="entry name" value="HTH_ARAC_FAMILY_2"/>
    <property type="match status" value="1"/>
</dbReference>
<dbReference type="PANTHER" id="PTHR11019:SF199">
    <property type="entry name" value="HTH-TYPE TRANSCRIPTIONAL REGULATOR NIMR"/>
    <property type="match status" value="1"/>
</dbReference>
<keyword evidence="9" id="KW-1185">Reference proteome</keyword>
<comment type="caution">
    <text evidence="8">The sequence shown here is derived from an EMBL/GenBank/DDBJ whole genome shotgun (WGS) entry which is preliminary data.</text>
</comment>
<dbReference type="InterPro" id="IPR018060">
    <property type="entry name" value="HTH_AraC"/>
</dbReference>
<gene>
    <name evidence="8" type="ORF">GCM10011333_32050</name>
</gene>
<dbReference type="Gene3D" id="1.10.10.60">
    <property type="entry name" value="Homeodomain-like"/>
    <property type="match status" value="1"/>
</dbReference>
<evidence type="ECO:0000313" key="8">
    <source>
        <dbReference type="EMBL" id="GGA26811.1"/>
    </source>
</evidence>
<dbReference type="Proteomes" id="UP000616114">
    <property type="component" value="Unassembled WGS sequence"/>
</dbReference>
<dbReference type="GO" id="GO:0003700">
    <property type="term" value="F:DNA-binding transcription factor activity"/>
    <property type="evidence" value="ECO:0007669"/>
    <property type="project" value="InterPro"/>
</dbReference>
<protein>
    <recommendedName>
        <fullName evidence="5">HTH-type transcriptional regulator RipA</fullName>
    </recommendedName>
    <alternativeName>
        <fullName evidence="6">Repressor of iron proteins A</fullName>
    </alternativeName>
</protein>
<reference evidence="8" key="2">
    <citation type="submission" date="2020-09" db="EMBL/GenBank/DDBJ databases">
        <authorList>
            <person name="Sun Q."/>
            <person name="Zhou Y."/>
        </authorList>
    </citation>
    <scope>NUCLEOTIDE SEQUENCE</scope>
    <source>
        <strain evidence="8">CGMCC 1.12785</strain>
    </source>
</reference>
<evidence type="ECO:0000256" key="3">
    <source>
        <dbReference type="ARBA" id="ARBA00023125"/>
    </source>
</evidence>
<dbReference type="Pfam" id="PF02311">
    <property type="entry name" value="AraC_binding"/>
    <property type="match status" value="1"/>
</dbReference>
<dbReference type="PANTHER" id="PTHR11019">
    <property type="entry name" value="HTH-TYPE TRANSCRIPTIONAL REGULATOR NIMR"/>
    <property type="match status" value="1"/>
</dbReference>
<dbReference type="InterPro" id="IPR011051">
    <property type="entry name" value="RmlC_Cupin_sf"/>
</dbReference>
<evidence type="ECO:0000256" key="5">
    <source>
        <dbReference type="ARBA" id="ARBA00074140"/>
    </source>
</evidence>
<dbReference type="InterPro" id="IPR003313">
    <property type="entry name" value="AraC-bd"/>
</dbReference>
<evidence type="ECO:0000313" key="9">
    <source>
        <dbReference type="Proteomes" id="UP000616114"/>
    </source>
</evidence>
<keyword evidence="1" id="KW-0678">Repressor</keyword>
<evidence type="ECO:0000256" key="1">
    <source>
        <dbReference type="ARBA" id="ARBA00022491"/>
    </source>
</evidence>
<dbReference type="InterPro" id="IPR009057">
    <property type="entry name" value="Homeodomain-like_sf"/>
</dbReference>
<organism evidence="8 9">
    <name type="scientific">Sediminivirga luteola</name>
    <dbReference type="NCBI Taxonomy" id="1774748"/>
    <lineage>
        <taxon>Bacteria</taxon>
        <taxon>Bacillati</taxon>
        <taxon>Actinomycetota</taxon>
        <taxon>Actinomycetes</taxon>
        <taxon>Micrococcales</taxon>
        <taxon>Brevibacteriaceae</taxon>
        <taxon>Sediminivirga</taxon>
    </lineage>
</organism>
<evidence type="ECO:0000256" key="4">
    <source>
        <dbReference type="ARBA" id="ARBA00023163"/>
    </source>
</evidence>